<dbReference type="EMBL" id="MN740417">
    <property type="protein sequence ID" value="QHU05508.1"/>
    <property type="molecule type" value="Genomic_DNA"/>
</dbReference>
<evidence type="ECO:0000313" key="1">
    <source>
        <dbReference type="EMBL" id="QHU05508.1"/>
    </source>
</evidence>
<dbReference type="AlphaFoldDB" id="A0A6C0JNQ4"/>
<name>A0A6C0JNQ4_9ZZZZ</name>
<organism evidence="1">
    <name type="scientific">viral metagenome</name>
    <dbReference type="NCBI Taxonomy" id="1070528"/>
    <lineage>
        <taxon>unclassified sequences</taxon>
        <taxon>metagenomes</taxon>
        <taxon>organismal metagenomes</taxon>
    </lineage>
</organism>
<protein>
    <submittedName>
        <fullName evidence="1">Uncharacterized protein</fullName>
    </submittedName>
</protein>
<reference evidence="1" key="1">
    <citation type="journal article" date="2020" name="Nature">
        <title>Giant virus diversity and host interactions through global metagenomics.</title>
        <authorList>
            <person name="Schulz F."/>
            <person name="Roux S."/>
            <person name="Paez-Espino D."/>
            <person name="Jungbluth S."/>
            <person name="Walsh D.A."/>
            <person name="Denef V.J."/>
            <person name="McMahon K.D."/>
            <person name="Konstantinidis K.T."/>
            <person name="Eloe-Fadrosh E.A."/>
            <person name="Kyrpides N.C."/>
            <person name="Woyke T."/>
        </authorList>
    </citation>
    <scope>NUCLEOTIDE SEQUENCE</scope>
    <source>
        <strain evidence="1">GVMAG-M-3300027736-24</strain>
    </source>
</reference>
<proteinExistence type="predicted"/>
<accession>A0A6C0JNQ4</accession>
<sequence>MILYIILLIVMFILLYNKINKLEGFEQDTTNKEKTQKCLLVYYGGAFRDGNIGTTKHDTDYGYGAQERASITHSKLKKVLNKKGYQTDIIINTRSTKYVNKLQDWYSPFNMIINNLSDRIHGKDFMIQSAIKDINKLNKEDYDFILFVRIDLFLKPEFYNVLNPETDKINFLANNFDPTVCNNYTRNQNPKIVDLIILVPKKYYYILDRKFKLNHNSMDYLKPTYNLKDNDFSFMTDKMFDSNTMMDHNPYYCMSSRKENKTSHTDQLFNNESIKMCNKYIKSRETYMNNPTEHYINKYNNFYIKE</sequence>